<comment type="caution">
    <text evidence="1">The sequence shown here is derived from an EMBL/GenBank/DDBJ whole genome shotgun (WGS) entry which is preliminary data.</text>
</comment>
<evidence type="ECO:0000313" key="2">
    <source>
        <dbReference type="Proteomes" id="UP000295818"/>
    </source>
</evidence>
<proteinExistence type="predicted"/>
<dbReference type="Proteomes" id="UP000295818">
    <property type="component" value="Unassembled WGS sequence"/>
</dbReference>
<accession>A0ABY2BTA0</accession>
<evidence type="ECO:0008006" key="3">
    <source>
        <dbReference type="Google" id="ProtNLM"/>
    </source>
</evidence>
<protein>
    <recommendedName>
        <fullName evidence="3">Hemerythrin HHE cation binding domain-containing protein</fullName>
    </recommendedName>
</protein>
<gene>
    <name evidence="1" type="ORF">EV644_101126</name>
</gene>
<sequence>MQILLSEVEERHAALVGLLQRAACRQNTAAIPGEVRDNTDRFLAAASRHGAATARVLLPAVKRHLHGGRAEVRDFIRLSRRLERMLVRAKAKQYGGAQTVHHSWTSVWNGVRSRLTQTLAAERRLVAMLRRHLGPEDERRLRNHFTLAIAAAPTRPHPCLPRTGPAGHLTRLICARFDAVWDELEGRVTSPALVSRVQEHAAPVDVVGRQRHKVLFAQRPPQLDQPASLPQT</sequence>
<dbReference type="EMBL" id="SLWM01000001">
    <property type="protein sequence ID" value="TCO31486.1"/>
    <property type="molecule type" value="Genomic_DNA"/>
</dbReference>
<evidence type="ECO:0000313" key="1">
    <source>
        <dbReference type="EMBL" id="TCO31486.1"/>
    </source>
</evidence>
<reference evidence="1 2" key="1">
    <citation type="journal article" date="2015" name="Stand. Genomic Sci.">
        <title>Genomic Encyclopedia of Bacterial and Archaeal Type Strains, Phase III: the genomes of soil and plant-associated and newly described type strains.</title>
        <authorList>
            <person name="Whitman W.B."/>
            <person name="Woyke T."/>
            <person name="Klenk H.P."/>
            <person name="Zhou Y."/>
            <person name="Lilburn T.G."/>
            <person name="Beck B.J."/>
            <person name="De Vos P."/>
            <person name="Vandamme P."/>
            <person name="Eisen J.A."/>
            <person name="Garrity G."/>
            <person name="Hugenholtz P."/>
            <person name="Kyrpides N.C."/>
        </authorList>
    </citation>
    <scope>NUCLEOTIDE SEQUENCE [LARGE SCALE GENOMIC DNA]</scope>
    <source>
        <strain evidence="1 2">VKM Ac-2538</strain>
    </source>
</reference>
<organism evidence="1 2">
    <name type="scientific">Kribbella orskensis</name>
    <dbReference type="NCBI Taxonomy" id="2512216"/>
    <lineage>
        <taxon>Bacteria</taxon>
        <taxon>Bacillati</taxon>
        <taxon>Actinomycetota</taxon>
        <taxon>Actinomycetes</taxon>
        <taxon>Propionibacteriales</taxon>
        <taxon>Kribbellaceae</taxon>
        <taxon>Kribbella</taxon>
    </lineage>
</organism>
<name>A0ABY2BTA0_9ACTN</name>
<keyword evidence="2" id="KW-1185">Reference proteome</keyword>